<feature type="domain" description="PPIase cyclophilin-type" evidence="7">
    <location>
        <begin position="1"/>
        <end position="158"/>
    </location>
</feature>
<dbReference type="Pfam" id="PF00160">
    <property type="entry name" value="Pro_isomerase"/>
    <property type="match status" value="1"/>
</dbReference>
<evidence type="ECO:0000256" key="3">
    <source>
        <dbReference type="ARBA" id="ARBA00023110"/>
    </source>
</evidence>
<keyword evidence="3 5" id="KW-0697">Rotamase</keyword>
<name>A0A1G2E5I3_9BACT</name>
<evidence type="ECO:0000256" key="6">
    <source>
        <dbReference type="SAM" id="MobiDB-lite"/>
    </source>
</evidence>
<dbReference type="Gene3D" id="2.40.100.10">
    <property type="entry name" value="Cyclophilin-like"/>
    <property type="match status" value="1"/>
</dbReference>
<dbReference type="InterPro" id="IPR044666">
    <property type="entry name" value="Cyclophilin_A-like"/>
</dbReference>
<comment type="caution">
    <text evidence="8">The sequence shown here is derived from an EMBL/GenBank/DDBJ whole genome shotgun (WGS) entry which is preliminary data.</text>
</comment>
<proteinExistence type="inferred from homology"/>
<dbReference type="AlphaFoldDB" id="A0A1G2E5I3"/>
<dbReference type="EC" id="5.2.1.8" evidence="5"/>
<protein>
    <recommendedName>
        <fullName evidence="5">Peptidyl-prolyl cis-trans isomerase</fullName>
        <shortName evidence="5">PPIase</shortName>
        <ecNumber evidence="5">5.2.1.8</ecNumber>
    </recommendedName>
</protein>
<feature type="region of interest" description="Disordered" evidence="6">
    <location>
        <begin position="136"/>
        <end position="160"/>
    </location>
</feature>
<dbReference type="PRINTS" id="PR00153">
    <property type="entry name" value="CSAPPISMRASE"/>
</dbReference>
<gene>
    <name evidence="8" type="ORF">A2494_04195</name>
</gene>
<comment type="similarity">
    <text evidence="2 5">Belongs to the cyclophilin-type PPIase family.</text>
</comment>
<comment type="catalytic activity">
    <reaction evidence="5">
        <text>[protein]-peptidylproline (omega=180) = [protein]-peptidylproline (omega=0)</text>
        <dbReference type="Rhea" id="RHEA:16237"/>
        <dbReference type="Rhea" id="RHEA-COMP:10747"/>
        <dbReference type="Rhea" id="RHEA-COMP:10748"/>
        <dbReference type="ChEBI" id="CHEBI:83833"/>
        <dbReference type="ChEBI" id="CHEBI:83834"/>
        <dbReference type="EC" id="5.2.1.8"/>
    </reaction>
</comment>
<dbReference type="InterPro" id="IPR024936">
    <property type="entry name" value="Cyclophilin-type_PPIase"/>
</dbReference>
<dbReference type="PROSITE" id="PS50072">
    <property type="entry name" value="CSA_PPIASE_2"/>
    <property type="match status" value="1"/>
</dbReference>
<sequence length="160" mass="17350">KTSMGNITLKLYDKEVPVTTANFLKLTKSGFYDGVRFHRIIKGFMIQSGDPLSKDDAQVSRWGTGGPGYAFDDEIDPTSALYKTGYKRGVLAMANAGPDTNGSQFFIMHQDYPLPPSYTIFGEVTSGMDVVDSIATSPNTGSPNNRPLSPITITSVTVQK</sequence>
<dbReference type="PANTHER" id="PTHR45625">
    <property type="entry name" value="PEPTIDYL-PROLYL CIS-TRANS ISOMERASE-RELATED"/>
    <property type="match status" value="1"/>
</dbReference>
<evidence type="ECO:0000313" key="8">
    <source>
        <dbReference type="EMBL" id="OGZ20511.1"/>
    </source>
</evidence>
<evidence type="ECO:0000259" key="7">
    <source>
        <dbReference type="PROSITE" id="PS50072"/>
    </source>
</evidence>
<accession>A0A1G2E5I3</accession>
<reference evidence="8 9" key="1">
    <citation type="journal article" date="2016" name="Nat. Commun.">
        <title>Thousands of microbial genomes shed light on interconnected biogeochemical processes in an aquifer system.</title>
        <authorList>
            <person name="Anantharaman K."/>
            <person name="Brown C.T."/>
            <person name="Hug L.A."/>
            <person name="Sharon I."/>
            <person name="Castelle C.J."/>
            <person name="Probst A.J."/>
            <person name="Thomas B.C."/>
            <person name="Singh A."/>
            <person name="Wilkins M.J."/>
            <person name="Karaoz U."/>
            <person name="Brodie E.L."/>
            <person name="Williams K.H."/>
            <person name="Hubbard S.S."/>
            <person name="Banfield J.F."/>
        </authorList>
    </citation>
    <scope>NUCLEOTIDE SEQUENCE [LARGE SCALE GENOMIC DNA]</scope>
</reference>
<dbReference type="PIRSF" id="PIRSF001467">
    <property type="entry name" value="Peptidylpro_ismrse"/>
    <property type="match status" value="1"/>
</dbReference>
<dbReference type="EMBL" id="MHLU01000013">
    <property type="protein sequence ID" value="OGZ20511.1"/>
    <property type="molecule type" value="Genomic_DNA"/>
</dbReference>
<dbReference type="InterPro" id="IPR002130">
    <property type="entry name" value="Cyclophilin-type_PPIase_dom"/>
</dbReference>
<keyword evidence="4 5" id="KW-0413">Isomerase</keyword>
<dbReference type="PANTHER" id="PTHR45625:SF4">
    <property type="entry name" value="PEPTIDYLPROLYL ISOMERASE DOMAIN AND WD REPEAT-CONTAINING PROTEIN 1"/>
    <property type="match status" value="1"/>
</dbReference>
<organism evidence="8 9">
    <name type="scientific">Candidatus Lloydbacteria bacterium RIFOXYC12_FULL_46_25</name>
    <dbReference type="NCBI Taxonomy" id="1798670"/>
    <lineage>
        <taxon>Bacteria</taxon>
        <taxon>Candidatus Lloydiibacteriota</taxon>
    </lineage>
</organism>
<evidence type="ECO:0000313" key="9">
    <source>
        <dbReference type="Proteomes" id="UP000178106"/>
    </source>
</evidence>
<evidence type="ECO:0000256" key="1">
    <source>
        <dbReference type="ARBA" id="ARBA00002388"/>
    </source>
</evidence>
<dbReference type="Proteomes" id="UP000178106">
    <property type="component" value="Unassembled WGS sequence"/>
</dbReference>
<comment type="function">
    <text evidence="1 5">PPIases accelerate the folding of proteins. It catalyzes the cis-trans isomerization of proline imidic peptide bonds in oligopeptides.</text>
</comment>
<dbReference type="CDD" id="cd00317">
    <property type="entry name" value="cyclophilin"/>
    <property type="match status" value="1"/>
</dbReference>
<evidence type="ECO:0000256" key="2">
    <source>
        <dbReference type="ARBA" id="ARBA00007365"/>
    </source>
</evidence>
<dbReference type="SUPFAM" id="SSF50891">
    <property type="entry name" value="Cyclophilin-like"/>
    <property type="match status" value="1"/>
</dbReference>
<evidence type="ECO:0000256" key="5">
    <source>
        <dbReference type="RuleBase" id="RU363019"/>
    </source>
</evidence>
<evidence type="ECO:0000256" key="4">
    <source>
        <dbReference type="ARBA" id="ARBA00023235"/>
    </source>
</evidence>
<dbReference type="InterPro" id="IPR029000">
    <property type="entry name" value="Cyclophilin-like_dom_sf"/>
</dbReference>
<feature type="non-terminal residue" evidence="8">
    <location>
        <position position="1"/>
    </location>
</feature>
<dbReference type="GO" id="GO:0003755">
    <property type="term" value="F:peptidyl-prolyl cis-trans isomerase activity"/>
    <property type="evidence" value="ECO:0007669"/>
    <property type="project" value="UniProtKB-UniRule"/>
</dbReference>